<protein>
    <recommendedName>
        <fullName evidence="5">DUF4352 domain-containing protein</fullName>
    </recommendedName>
</protein>
<reference evidence="4" key="1">
    <citation type="journal article" date="2019" name="Int. J. Syst. Evol. Microbiol.">
        <title>The Global Catalogue of Microorganisms (GCM) 10K type strain sequencing project: providing services to taxonomists for standard genome sequencing and annotation.</title>
        <authorList>
            <consortium name="The Broad Institute Genomics Platform"/>
            <consortium name="The Broad Institute Genome Sequencing Center for Infectious Disease"/>
            <person name="Wu L."/>
            <person name="Ma J."/>
        </authorList>
    </citation>
    <scope>NUCLEOTIDE SEQUENCE [LARGE SCALE GENOMIC DNA]</scope>
    <source>
        <strain evidence="4">CGMCC 1.12477</strain>
    </source>
</reference>
<keyword evidence="4" id="KW-1185">Reference proteome</keyword>
<gene>
    <name evidence="3" type="ORF">ACFSDE_19340</name>
</gene>
<feature type="region of interest" description="Disordered" evidence="1">
    <location>
        <begin position="1"/>
        <end position="21"/>
    </location>
</feature>
<name>A0ABW4TTS7_9ACTN</name>
<evidence type="ECO:0000256" key="1">
    <source>
        <dbReference type="SAM" id="MobiDB-lite"/>
    </source>
</evidence>
<evidence type="ECO:0000313" key="4">
    <source>
        <dbReference type="Proteomes" id="UP001597351"/>
    </source>
</evidence>
<organism evidence="3 4">
    <name type="scientific">Nocardioides aestuarii</name>
    <dbReference type="NCBI Taxonomy" id="252231"/>
    <lineage>
        <taxon>Bacteria</taxon>
        <taxon>Bacillati</taxon>
        <taxon>Actinomycetota</taxon>
        <taxon>Actinomycetes</taxon>
        <taxon>Propionibacteriales</taxon>
        <taxon>Nocardioidaceae</taxon>
        <taxon>Nocardioides</taxon>
    </lineage>
</organism>
<feature type="compositionally biased region" description="Polar residues" evidence="1">
    <location>
        <begin position="1"/>
        <end position="17"/>
    </location>
</feature>
<evidence type="ECO:0000256" key="2">
    <source>
        <dbReference type="SAM" id="Phobius"/>
    </source>
</evidence>
<evidence type="ECO:0008006" key="5">
    <source>
        <dbReference type="Google" id="ProtNLM"/>
    </source>
</evidence>
<keyword evidence="2" id="KW-1133">Transmembrane helix</keyword>
<keyword evidence="2" id="KW-0812">Transmembrane</keyword>
<dbReference type="RefSeq" id="WP_379190120.1">
    <property type="nucleotide sequence ID" value="NZ_JBHUGD010000004.1"/>
</dbReference>
<comment type="caution">
    <text evidence="3">The sequence shown here is derived from an EMBL/GenBank/DDBJ whole genome shotgun (WGS) entry which is preliminary data.</text>
</comment>
<feature type="transmembrane region" description="Helical" evidence="2">
    <location>
        <begin position="27"/>
        <end position="46"/>
    </location>
</feature>
<accession>A0ABW4TTS7</accession>
<dbReference type="Proteomes" id="UP001597351">
    <property type="component" value="Unassembled WGS sequence"/>
</dbReference>
<evidence type="ECO:0000313" key="3">
    <source>
        <dbReference type="EMBL" id="MFD1948967.1"/>
    </source>
</evidence>
<dbReference type="EMBL" id="JBHUGD010000004">
    <property type="protein sequence ID" value="MFD1948967.1"/>
    <property type="molecule type" value="Genomic_DNA"/>
</dbReference>
<sequence>MSPTSTISESMETTRSPATHGRRRRPLMWVGVAVAAVVITLVWRGFAGHTLDQVVVGVTGHDCRDTAKVRERADTSLLVRTSEEMRCTFTVTVANHGGRPVHVGEVRAAAMGPETGSVLLAESIDGSAPHGELATVDALHALDRELAGDSTTTFDIVVVFHPEGCNDSGTLTLFGFPQVELSALAVHRTVDASEDLAFRNTIRTPGCRHPNRG</sequence>
<keyword evidence="2" id="KW-0472">Membrane</keyword>
<proteinExistence type="predicted"/>